<protein>
    <submittedName>
        <fullName evidence="1">Uncharacterized protein</fullName>
    </submittedName>
</protein>
<comment type="caution">
    <text evidence="1">The sequence shown here is derived from an EMBL/GenBank/DDBJ whole genome shotgun (WGS) entry which is preliminary data.</text>
</comment>
<dbReference type="EMBL" id="JYDS01000705">
    <property type="protein sequence ID" value="KRZ00991.1"/>
    <property type="molecule type" value="Genomic_DNA"/>
</dbReference>
<dbReference type="AlphaFoldDB" id="A0A0V1GS63"/>
<dbReference type="Proteomes" id="UP000054805">
    <property type="component" value="Unassembled WGS sequence"/>
</dbReference>
<name>A0A0V1GS63_TRIPS</name>
<evidence type="ECO:0000313" key="2">
    <source>
        <dbReference type="Proteomes" id="UP000054805"/>
    </source>
</evidence>
<evidence type="ECO:0000313" key="1">
    <source>
        <dbReference type="EMBL" id="KRZ00991.1"/>
    </source>
</evidence>
<sequence length="65" mass="7759">MTTFASANYGRRQFDQSDTTKVQVVPRYSDTGTRTEYSCYTRDETNYFFAFQERESCCYRFFPST</sequence>
<reference evidence="1 2" key="1">
    <citation type="submission" date="2015-01" db="EMBL/GenBank/DDBJ databases">
        <title>Evolution of Trichinella species and genotypes.</title>
        <authorList>
            <person name="Korhonen P.K."/>
            <person name="Edoardo P."/>
            <person name="Giuseppe L.R."/>
            <person name="Gasser R.B."/>
        </authorList>
    </citation>
    <scope>NUCLEOTIDE SEQUENCE [LARGE SCALE GENOMIC DNA]</scope>
    <source>
        <strain evidence="1">ISS588</strain>
    </source>
</reference>
<gene>
    <name evidence="1" type="ORF">T4B_7996</name>
</gene>
<keyword evidence="2" id="KW-1185">Reference proteome</keyword>
<proteinExistence type="predicted"/>
<organism evidence="1 2">
    <name type="scientific">Trichinella pseudospiralis</name>
    <name type="common">Parasitic roundworm</name>
    <dbReference type="NCBI Taxonomy" id="6337"/>
    <lineage>
        <taxon>Eukaryota</taxon>
        <taxon>Metazoa</taxon>
        <taxon>Ecdysozoa</taxon>
        <taxon>Nematoda</taxon>
        <taxon>Enoplea</taxon>
        <taxon>Dorylaimia</taxon>
        <taxon>Trichinellida</taxon>
        <taxon>Trichinellidae</taxon>
        <taxon>Trichinella</taxon>
    </lineage>
</organism>
<accession>A0A0V1GS63</accession>